<gene>
    <name evidence="1" type="ORF">FRC0190_01857</name>
</gene>
<dbReference type="Proteomes" id="UP000423525">
    <property type="component" value="Chromosome"/>
</dbReference>
<evidence type="ECO:0008006" key="3">
    <source>
        <dbReference type="Google" id="ProtNLM"/>
    </source>
</evidence>
<dbReference type="AlphaFoldDB" id="A0A6I8MDS2"/>
<dbReference type="KEGG" id="crf:FRC0190_01857"/>
<reference evidence="1 2" key="1">
    <citation type="submission" date="2019-11" db="EMBL/GenBank/DDBJ databases">
        <authorList>
            <person name="Brisse S."/>
        </authorList>
    </citation>
    <scope>NUCLEOTIDE SEQUENCE [LARGE SCALE GENOMIC DNA]</scope>
    <source>
        <strain evidence="1">FRC0190</strain>
    </source>
</reference>
<organism evidence="1 2">
    <name type="scientific">Corynebacterium rouxii</name>
    <dbReference type="NCBI Taxonomy" id="2719119"/>
    <lineage>
        <taxon>Bacteria</taxon>
        <taxon>Bacillati</taxon>
        <taxon>Actinomycetota</taxon>
        <taxon>Actinomycetes</taxon>
        <taxon>Mycobacteriales</taxon>
        <taxon>Corynebacteriaceae</taxon>
        <taxon>Corynebacterium</taxon>
    </lineage>
</organism>
<evidence type="ECO:0000313" key="2">
    <source>
        <dbReference type="Proteomes" id="UP000423525"/>
    </source>
</evidence>
<evidence type="ECO:0000313" key="1">
    <source>
        <dbReference type="EMBL" id="VZH85925.1"/>
    </source>
</evidence>
<name>A0A6I8MDS2_9CORY</name>
<sequence length="103" mass="11456">MKIILADLESWLDIRLTGNERDVAESIIEAVNVTVTKWHGDPDTWEKRFHTGAVMLAAHLWHRRGTPGGVTAFGDEGRLYVQKHDPQAAMLLGLGGWTIPRVG</sequence>
<dbReference type="RefSeq" id="WP_155873813.1">
    <property type="nucleotide sequence ID" value="NZ_CP168248.1"/>
</dbReference>
<accession>A0A6I8MDS2</accession>
<proteinExistence type="predicted"/>
<protein>
    <recommendedName>
        <fullName evidence="3">Phage gp6-like head-tail connector protein</fullName>
    </recommendedName>
</protein>
<dbReference type="EMBL" id="LR738855">
    <property type="protein sequence ID" value="VZH85925.1"/>
    <property type="molecule type" value="Genomic_DNA"/>
</dbReference>